<dbReference type="EMBL" id="ABOX02000006">
    <property type="protein sequence ID" value="EEF62098.1"/>
    <property type="molecule type" value="Genomic_DNA"/>
</dbReference>
<evidence type="ECO:0008006" key="3">
    <source>
        <dbReference type="Google" id="ProtNLM"/>
    </source>
</evidence>
<dbReference type="RefSeq" id="WP_007413850.1">
    <property type="nucleotide sequence ID" value="NZ_ABOX02000006.1"/>
</dbReference>
<name>B9XDF2_PEDPL</name>
<evidence type="ECO:0000313" key="2">
    <source>
        <dbReference type="Proteomes" id="UP000003688"/>
    </source>
</evidence>
<proteinExistence type="predicted"/>
<reference evidence="1 2" key="1">
    <citation type="journal article" date="2011" name="J. Bacteriol.">
        <title>Genome sequence of 'Pedosphaera parvula' Ellin514, an aerobic Verrucomicrobial isolate from pasture soil.</title>
        <authorList>
            <person name="Kant R."/>
            <person name="van Passel M.W."/>
            <person name="Sangwan P."/>
            <person name="Palva A."/>
            <person name="Lucas S."/>
            <person name="Copeland A."/>
            <person name="Lapidus A."/>
            <person name="Glavina Del Rio T."/>
            <person name="Dalin E."/>
            <person name="Tice H."/>
            <person name="Bruce D."/>
            <person name="Goodwin L."/>
            <person name="Pitluck S."/>
            <person name="Chertkov O."/>
            <person name="Larimer F.W."/>
            <person name="Land M.L."/>
            <person name="Hauser L."/>
            <person name="Brettin T.S."/>
            <person name="Detter J.C."/>
            <person name="Han S."/>
            <person name="de Vos W.M."/>
            <person name="Janssen P.H."/>
            <person name="Smidt H."/>
        </authorList>
    </citation>
    <scope>NUCLEOTIDE SEQUENCE [LARGE SCALE GENOMIC DNA]</scope>
    <source>
        <strain evidence="1 2">Ellin514</strain>
    </source>
</reference>
<organism evidence="1 2">
    <name type="scientific">Pedosphaera parvula (strain Ellin514)</name>
    <dbReference type="NCBI Taxonomy" id="320771"/>
    <lineage>
        <taxon>Bacteria</taxon>
        <taxon>Pseudomonadati</taxon>
        <taxon>Verrucomicrobiota</taxon>
        <taxon>Pedosphaerae</taxon>
        <taxon>Pedosphaerales</taxon>
        <taxon>Pedosphaeraceae</taxon>
        <taxon>Pedosphaera</taxon>
    </lineage>
</organism>
<sequence length="146" mass="16058">MSDSIKKQIMDKVLAVLEPMHAGGLVRSITREVDLTINAPARPALQIYDGPERLTNKDTRGRTFHFDIAVKVLVESQRDLGAAKDALVPEVQRLLESNLQLGGLAVIVDGGEEVPFISEVQKPLGGSLVMYTIQYRRILGDPTTTY</sequence>
<dbReference type="STRING" id="320771.Cflav_PD6373"/>
<gene>
    <name evidence="1" type="ORF">Cflav_PD6373</name>
</gene>
<keyword evidence="2" id="KW-1185">Reference proteome</keyword>
<comment type="caution">
    <text evidence="1">The sequence shown here is derived from an EMBL/GenBank/DDBJ whole genome shotgun (WGS) entry which is preliminary data.</text>
</comment>
<evidence type="ECO:0000313" key="1">
    <source>
        <dbReference type="EMBL" id="EEF62098.1"/>
    </source>
</evidence>
<accession>B9XDF2</accession>
<protein>
    <recommendedName>
        <fullName evidence="3">Tail terminator</fullName>
    </recommendedName>
</protein>
<dbReference type="AlphaFoldDB" id="B9XDF2"/>
<dbReference type="Proteomes" id="UP000003688">
    <property type="component" value="Unassembled WGS sequence"/>
</dbReference>